<evidence type="ECO:0000259" key="9">
    <source>
        <dbReference type="PROSITE" id="PS50110"/>
    </source>
</evidence>
<evidence type="ECO:0000256" key="5">
    <source>
        <dbReference type="ARBA" id="ARBA00023015"/>
    </source>
</evidence>
<dbReference type="Gene3D" id="3.40.50.300">
    <property type="entry name" value="P-loop containing nucleotide triphosphate hydrolases"/>
    <property type="match status" value="1"/>
</dbReference>
<organism evidence="10 11">
    <name type="scientific">Azospira restricta</name>
    <dbReference type="NCBI Taxonomy" id="404405"/>
    <lineage>
        <taxon>Bacteria</taxon>
        <taxon>Pseudomonadati</taxon>
        <taxon>Pseudomonadota</taxon>
        <taxon>Betaproteobacteria</taxon>
        <taxon>Rhodocyclales</taxon>
        <taxon>Rhodocyclaceae</taxon>
        <taxon>Azospira</taxon>
    </lineage>
</organism>
<dbReference type="GO" id="GO:0006355">
    <property type="term" value="P:regulation of DNA-templated transcription"/>
    <property type="evidence" value="ECO:0007669"/>
    <property type="project" value="InterPro"/>
</dbReference>
<dbReference type="SUPFAM" id="SSF52540">
    <property type="entry name" value="P-loop containing nucleoside triphosphate hydrolases"/>
    <property type="match status" value="1"/>
</dbReference>
<evidence type="ECO:0000256" key="1">
    <source>
        <dbReference type="ARBA" id="ARBA00022553"/>
    </source>
</evidence>
<evidence type="ECO:0000256" key="4">
    <source>
        <dbReference type="ARBA" id="ARBA00023012"/>
    </source>
</evidence>
<evidence type="ECO:0000259" key="8">
    <source>
        <dbReference type="PROSITE" id="PS50045"/>
    </source>
</evidence>
<dbReference type="SUPFAM" id="SSF46689">
    <property type="entry name" value="Homeodomain-like"/>
    <property type="match status" value="1"/>
</dbReference>
<dbReference type="PROSITE" id="PS50110">
    <property type="entry name" value="RESPONSE_REGULATORY"/>
    <property type="match status" value="1"/>
</dbReference>
<keyword evidence="3" id="KW-0067">ATP-binding</keyword>
<sequence length="417" mass="45670">MAQILVVDDEVGIRELLSEILADEGHTVWLAENATAARKVRGEKRPDLVLLDIWMPDTDGISLLKEWSAGGLLTMPVVMMSGHGTIDTAVEATRFGAADFLEKPIALQKLLGTVKKALKHEVAPAKAPLTLDAFARSPLIKDLKKRLEQAAAKTPVLLLKSASSAIAELCARSLLAPHAPWLDLAAASGPLTQEMLQKAGGGILFAADLATMGKLQQMNLAFALERLEKNNVMLICGTTKALPALAENGWDAAVLARVGEVWVALPQLSAHTDEVPEIASLLLTQLAERGEVPPRRFAVGALNALRMHRWQGDWPELQAAVKNLALTALEDEILAEDVSRILQSELRETSDAPSLLPFFEQPLREARDTFERLYFEHQLRLEGGNMTRVAEKSGLERTHLYRKLKQLGIQIGRRAEE</sequence>
<dbReference type="GO" id="GO:0000160">
    <property type="term" value="P:phosphorelay signal transduction system"/>
    <property type="evidence" value="ECO:0007669"/>
    <property type="project" value="UniProtKB-KW"/>
</dbReference>
<evidence type="ECO:0000313" key="11">
    <source>
        <dbReference type="Proteomes" id="UP000663444"/>
    </source>
</evidence>
<dbReference type="Pfam" id="PF25601">
    <property type="entry name" value="AAA_lid_14"/>
    <property type="match status" value="1"/>
</dbReference>
<dbReference type="Proteomes" id="UP000663444">
    <property type="component" value="Chromosome"/>
</dbReference>
<name>A0A974SQ49_9RHOO</name>
<gene>
    <name evidence="10" type="ORF">IWH25_03285</name>
</gene>
<dbReference type="Gene3D" id="1.10.8.60">
    <property type="match status" value="1"/>
</dbReference>
<dbReference type="GO" id="GO:0043565">
    <property type="term" value="F:sequence-specific DNA binding"/>
    <property type="evidence" value="ECO:0007669"/>
    <property type="project" value="InterPro"/>
</dbReference>
<dbReference type="RefSeq" id="WP_238998985.1">
    <property type="nucleotide sequence ID" value="NZ_CP064781.1"/>
</dbReference>
<evidence type="ECO:0000313" key="10">
    <source>
        <dbReference type="EMBL" id="QRJ64390.1"/>
    </source>
</evidence>
<dbReference type="InterPro" id="IPR058031">
    <property type="entry name" value="AAA_lid_NorR"/>
</dbReference>
<dbReference type="KEGG" id="ares:IWH25_03285"/>
<dbReference type="InterPro" id="IPR009057">
    <property type="entry name" value="Homeodomain-like_sf"/>
</dbReference>
<evidence type="ECO:0000256" key="2">
    <source>
        <dbReference type="ARBA" id="ARBA00022741"/>
    </source>
</evidence>
<dbReference type="Pfam" id="PF00072">
    <property type="entry name" value="Response_reg"/>
    <property type="match status" value="1"/>
</dbReference>
<feature type="domain" description="Sigma-54 factor interaction" evidence="8">
    <location>
        <begin position="100"/>
        <end position="326"/>
    </location>
</feature>
<keyword evidence="11" id="KW-1185">Reference proteome</keyword>
<feature type="domain" description="Response regulatory" evidence="9">
    <location>
        <begin position="3"/>
        <end position="118"/>
    </location>
</feature>
<dbReference type="Pfam" id="PF14532">
    <property type="entry name" value="Sigma54_activ_2"/>
    <property type="match status" value="1"/>
</dbReference>
<dbReference type="Pfam" id="PF02954">
    <property type="entry name" value="HTH_8"/>
    <property type="match status" value="1"/>
</dbReference>
<evidence type="ECO:0000256" key="6">
    <source>
        <dbReference type="ARBA" id="ARBA00023163"/>
    </source>
</evidence>
<dbReference type="CDD" id="cd17550">
    <property type="entry name" value="REC_NtrX-like"/>
    <property type="match status" value="1"/>
</dbReference>
<feature type="modified residue" description="4-aspartylphosphate" evidence="7">
    <location>
        <position position="52"/>
    </location>
</feature>
<dbReference type="InterPro" id="IPR027417">
    <property type="entry name" value="P-loop_NTPase"/>
</dbReference>
<evidence type="ECO:0000256" key="3">
    <source>
        <dbReference type="ARBA" id="ARBA00022840"/>
    </source>
</evidence>
<evidence type="ECO:0000256" key="7">
    <source>
        <dbReference type="PROSITE-ProRule" id="PRU00169"/>
    </source>
</evidence>
<reference evidence="10" key="1">
    <citation type="submission" date="2020-11" db="EMBL/GenBank/DDBJ databases">
        <title>Azospira restricta DSM 18626 genome sequence.</title>
        <authorList>
            <person name="Moe W.M."/>
        </authorList>
    </citation>
    <scope>NUCLEOTIDE SEQUENCE</scope>
    <source>
        <strain evidence="10">DSM 18626</strain>
    </source>
</reference>
<keyword evidence="5" id="KW-0805">Transcription regulation</keyword>
<keyword evidence="4" id="KW-0902">Two-component regulatory system</keyword>
<dbReference type="SMART" id="SM00448">
    <property type="entry name" value="REC"/>
    <property type="match status" value="1"/>
</dbReference>
<keyword evidence="6" id="KW-0804">Transcription</keyword>
<dbReference type="InterPro" id="IPR002078">
    <property type="entry name" value="Sigma_54_int"/>
</dbReference>
<keyword evidence="2" id="KW-0547">Nucleotide-binding</keyword>
<proteinExistence type="predicted"/>
<keyword evidence="1 7" id="KW-0597">Phosphoprotein</keyword>
<dbReference type="PANTHER" id="PTHR32071">
    <property type="entry name" value="TRANSCRIPTIONAL REGULATORY PROTEIN"/>
    <property type="match status" value="1"/>
</dbReference>
<dbReference type="InterPro" id="IPR011006">
    <property type="entry name" value="CheY-like_superfamily"/>
</dbReference>
<dbReference type="PROSITE" id="PS50045">
    <property type="entry name" value="SIGMA54_INTERACT_4"/>
    <property type="match status" value="1"/>
</dbReference>
<dbReference type="InterPro" id="IPR001789">
    <property type="entry name" value="Sig_transdc_resp-reg_receiver"/>
</dbReference>
<dbReference type="Gene3D" id="1.10.10.60">
    <property type="entry name" value="Homeodomain-like"/>
    <property type="match status" value="1"/>
</dbReference>
<dbReference type="FunFam" id="3.40.50.2300:FF:000018">
    <property type="entry name" value="DNA-binding transcriptional regulator NtrC"/>
    <property type="match status" value="1"/>
</dbReference>
<dbReference type="GO" id="GO:0005524">
    <property type="term" value="F:ATP binding"/>
    <property type="evidence" value="ECO:0007669"/>
    <property type="project" value="UniProtKB-KW"/>
</dbReference>
<dbReference type="SUPFAM" id="SSF52172">
    <property type="entry name" value="CheY-like"/>
    <property type="match status" value="1"/>
</dbReference>
<dbReference type="Gene3D" id="3.40.50.2300">
    <property type="match status" value="1"/>
</dbReference>
<dbReference type="PANTHER" id="PTHR32071:SF17">
    <property type="entry name" value="TRANSCRIPTIONAL REGULATOR (NTRC FAMILY)"/>
    <property type="match status" value="1"/>
</dbReference>
<dbReference type="AlphaFoldDB" id="A0A974SQ49"/>
<protein>
    <submittedName>
        <fullName evidence="10">Sigma-54-dependent Fis family transcriptional regulator</fullName>
    </submittedName>
</protein>
<dbReference type="EMBL" id="CP064781">
    <property type="protein sequence ID" value="QRJ64390.1"/>
    <property type="molecule type" value="Genomic_DNA"/>
</dbReference>
<dbReference type="InterPro" id="IPR002197">
    <property type="entry name" value="HTH_Fis"/>
</dbReference>
<accession>A0A974SQ49</accession>